<comment type="caution">
    <text evidence="1">The sequence shown here is derived from an EMBL/GenBank/DDBJ whole genome shotgun (WGS) entry which is preliminary data.</text>
</comment>
<organism evidence="1 2">
    <name type="scientific">Nocardiopsis mwathae</name>
    <dbReference type="NCBI Taxonomy" id="1472723"/>
    <lineage>
        <taxon>Bacteria</taxon>
        <taxon>Bacillati</taxon>
        <taxon>Actinomycetota</taxon>
        <taxon>Actinomycetes</taxon>
        <taxon>Streptosporangiales</taxon>
        <taxon>Nocardiopsidaceae</taxon>
        <taxon>Nocardiopsis</taxon>
    </lineage>
</organism>
<sequence>MTTPSDTDALQALLDTSNRLRAHFSDDVVGKLPRVTCGGCRESRSGECAKHSKSRCKVCDQWISPQHIHIDFVGHADVTGRLLDVDPAWNWDFLATDDNGMPILDHDRNGNPVGLWITLTVGGITRKGYGSCPSNQADAVKVLIGDALRNAAMRFGVALNLWSKGERADPTAENAIAQGGKARRRLRKGEQPERVTDKAWLLDALRRAQGAEDDAELVVLEAEAKAKYDALEMTQHDGKGLRAEIDKRRRMLTQNKKEEEMSDAA</sequence>
<dbReference type="Proteomes" id="UP000546642">
    <property type="component" value="Unassembled WGS sequence"/>
</dbReference>
<dbReference type="EMBL" id="JACHDS010000001">
    <property type="protein sequence ID" value="MBB6172240.1"/>
    <property type="molecule type" value="Genomic_DNA"/>
</dbReference>
<dbReference type="RefSeq" id="WP_184075568.1">
    <property type="nucleotide sequence ID" value="NZ_JACHDS010000001.1"/>
</dbReference>
<evidence type="ECO:0000313" key="1">
    <source>
        <dbReference type="EMBL" id="MBB6172240.1"/>
    </source>
</evidence>
<name>A0A7W9YHH1_9ACTN</name>
<proteinExistence type="predicted"/>
<reference evidence="1 2" key="1">
    <citation type="submission" date="2020-08" db="EMBL/GenBank/DDBJ databases">
        <title>Sequencing the genomes of 1000 actinobacteria strains.</title>
        <authorList>
            <person name="Klenk H.-P."/>
        </authorList>
    </citation>
    <scope>NUCLEOTIDE SEQUENCE [LARGE SCALE GENOMIC DNA]</scope>
    <source>
        <strain evidence="1 2">DSM 46659</strain>
    </source>
</reference>
<evidence type="ECO:0000313" key="2">
    <source>
        <dbReference type="Proteomes" id="UP000546642"/>
    </source>
</evidence>
<gene>
    <name evidence="1" type="ORF">HNR23_002300</name>
</gene>
<dbReference type="AlphaFoldDB" id="A0A7W9YHH1"/>
<accession>A0A7W9YHH1</accession>
<keyword evidence="2" id="KW-1185">Reference proteome</keyword>
<protein>
    <submittedName>
        <fullName evidence="1">Uncharacterized protein</fullName>
    </submittedName>
</protein>